<dbReference type="SUPFAM" id="SSF53474">
    <property type="entry name" value="alpha/beta-Hydrolases"/>
    <property type="match status" value="1"/>
</dbReference>
<dbReference type="GO" id="GO:0006508">
    <property type="term" value="P:proteolysis"/>
    <property type="evidence" value="ECO:0007669"/>
    <property type="project" value="UniProtKB-KW"/>
</dbReference>
<dbReference type="Gene3D" id="2.60.40.2700">
    <property type="match status" value="2"/>
</dbReference>
<dbReference type="SUPFAM" id="SSF69318">
    <property type="entry name" value="Integrin alpha N-terminal domain"/>
    <property type="match status" value="1"/>
</dbReference>
<evidence type="ECO:0000256" key="1">
    <source>
        <dbReference type="SAM" id="MobiDB-lite"/>
    </source>
</evidence>
<keyword evidence="2" id="KW-0378">Hydrolase</keyword>
<proteinExistence type="predicted"/>
<dbReference type="Gene3D" id="3.40.50.1820">
    <property type="entry name" value="alpha/beta hydrolase"/>
    <property type="match status" value="1"/>
</dbReference>
<keyword evidence="2" id="KW-0645">Protease</keyword>
<dbReference type="EMBL" id="ANPE02000197">
    <property type="protein sequence ID" value="EMY33136.1"/>
    <property type="molecule type" value="Genomic_DNA"/>
</dbReference>
<evidence type="ECO:0000313" key="3">
    <source>
        <dbReference type="Proteomes" id="UP000010729"/>
    </source>
</evidence>
<feature type="compositionally biased region" description="Low complexity" evidence="1">
    <location>
        <begin position="14"/>
        <end position="33"/>
    </location>
</feature>
<dbReference type="PANTHER" id="PTHR44103:SF1">
    <property type="entry name" value="PROPROTEIN CONVERTASE P"/>
    <property type="match status" value="1"/>
</dbReference>
<dbReference type="InterPro" id="IPR029058">
    <property type="entry name" value="AB_hydrolase_fold"/>
</dbReference>
<comment type="caution">
    <text evidence="2">The sequence shown here is derived from an EMBL/GenBank/DDBJ whole genome shotgun (WGS) entry which is preliminary data.</text>
</comment>
<dbReference type="AlphaFoldDB" id="N1URU4"/>
<dbReference type="PANTHER" id="PTHR44103">
    <property type="entry name" value="PROPROTEIN CONVERTASE P"/>
    <property type="match status" value="1"/>
</dbReference>
<organism evidence="2 3">
    <name type="scientific">Arthrobacter crystallopoietes BAB-32</name>
    <dbReference type="NCBI Taxonomy" id="1246476"/>
    <lineage>
        <taxon>Bacteria</taxon>
        <taxon>Bacillati</taxon>
        <taxon>Actinomycetota</taxon>
        <taxon>Actinomycetes</taxon>
        <taxon>Micrococcales</taxon>
        <taxon>Micrococcaceae</taxon>
        <taxon>Crystallibacter</taxon>
    </lineage>
</organism>
<dbReference type="GO" id="GO:0008233">
    <property type="term" value="F:peptidase activity"/>
    <property type="evidence" value="ECO:0007669"/>
    <property type="project" value="UniProtKB-KW"/>
</dbReference>
<sequence length="708" mass="75529">AGPHEQASSDDPARAAPTTDAPTTEAPPTETAKPRQVMAVQNTVAPAVTGKAVLDQTLTANPGTWTTGAALSYQWLRDGQPISGATAATYKVTAADAGTRLSVRVTGTKAGMTSTTVTSAATARAVLGTVANTVAAYISGSAHVGKTLTAKGTWTTGAVLKYQWLRDGLVISGATAATYKVSADDVGMKISVRIYATKTNYASKTVTTPQTAPVTYPPAPGNLTYQTYKAPNGLTGQYHVYGNNVDRSQPVGVLFVFHGDYSYPAQSYVHHPTGAVMKAMAAEAAKKNMIMIPVITPDKSGGITWWEETDRNGDYFRALSAMLISKYDVDASRVWFHGYSGGAEFVSFEVLADRQNWIKGGGATIVGGGGWRSMPTTPSAEVKALNLNWIAGSLDGLGGTTLATWSALGTAQNAQKQYASRGFTKTTMTVLPGVNHYTYDMPALLARDLRVMPDRLPPANKTAKVLSGDITAIAADGYLYVYPSAKGGDLARRTFVSGGWQTALNVDVADWNKDGIQDLVANWRSGRLTVDYGLAAGGFRRAEVGRSGWQGYEILVANWRRADQFPGIVAKNVRDGKLYAYANPAGARHGARTLIGTSGWRDLKLMAMDYDRDQKMDLVVKTPAGQLKLYRSNGSGSFLAETRKVVGRSGWNTMIHLSSIPDHVTAGQPGILAGDRYGNLYHYGVGTNRINKRIIIGQGGWETLRLGS</sequence>
<gene>
    <name evidence="2" type="ORF">D477_016480</name>
</gene>
<dbReference type="Proteomes" id="UP000010729">
    <property type="component" value="Unassembled WGS sequence"/>
</dbReference>
<feature type="non-terminal residue" evidence="2">
    <location>
        <position position="1"/>
    </location>
</feature>
<dbReference type="InterPro" id="IPR028994">
    <property type="entry name" value="Integrin_alpha_N"/>
</dbReference>
<accession>N1URU4</accession>
<name>N1URU4_9MICC</name>
<protein>
    <submittedName>
        <fullName evidence="2">Subtilase family serine protease</fullName>
    </submittedName>
</protein>
<evidence type="ECO:0000313" key="2">
    <source>
        <dbReference type="EMBL" id="EMY33136.1"/>
    </source>
</evidence>
<keyword evidence="3" id="KW-1185">Reference proteome</keyword>
<feature type="region of interest" description="Disordered" evidence="1">
    <location>
        <begin position="1"/>
        <end position="33"/>
    </location>
</feature>
<reference evidence="2 3" key="1">
    <citation type="journal article" date="2013" name="Genome Announc.">
        <title>Draft Genome Sequence of Arthrobacter crystallopoietes Strain BAB-32, Revealing Genes for Bioremediation.</title>
        <authorList>
            <person name="Joshi M.N."/>
            <person name="Pandit A.S."/>
            <person name="Sharma A."/>
            <person name="Pandya R.V."/>
            <person name="Desai S.M."/>
            <person name="Saxena A.K."/>
            <person name="Bagatharia S.B."/>
        </authorList>
    </citation>
    <scope>NUCLEOTIDE SEQUENCE [LARGE SCALE GENOMIC DNA]</scope>
    <source>
        <strain evidence="2 3">BAB-32</strain>
    </source>
</reference>